<keyword evidence="11 12" id="KW-0535">Nitrogen fixation</keyword>
<dbReference type="SUPFAM" id="SSF55781">
    <property type="entry name" value="GAF domain-like"/>
    <property type="match status" value="1"/>
</dbReference>
<evidence type="ECO:0000256" key="4">
    <source>
        <dbReference type="ARBA" id="ARBA00022741"/>
    </source>
</evidence>
<name>A0ABY0IM97_9RHOO</name>
<organism evidence="14 15">
    <name type="scientific">Azospira oryzae</name>
    <dbReference type="NCBI Taxonomy" id="146939"/>
    <lineage>
        <taxon>Bacteria</taxon>
        <taxon>Pseudomonadati</taxon>
        <taxon>Pseudomonadota</taxon>
        <taxon>Betaproteobacteria</taxon>
        <taxon>Rhodocyclales</taxon>
        <taxon>Rhodocyclaceae</taxon>
        <taxon>Azospira</taxon>
    </lineage>
</organism>
<dbReference type="SMART" id="SM00065">
    <property type="entry name" value="GAF"/>
    <property type="match status" value="1"/>
</dbReference>
<sequence>MTATKLDRDADLELVTIYEISKILTSSLDFQKSVREALNVMLTHLHMRHAMVSMVQGEGKLHVLGAAGVPFAVQEDIILDAESGIVGQVLKHGSPMVVPDITADPVFINRTGRDLSQCAGVALIAVPVKIGREVVGVLSVDRPPGASKPASFDRDVRLLSLVASLVGQTFKLHQAIAAERAQLMLETHRLQKQLQGKYDVENVIGRSKRMKEVFADVHQAAPGNSTILLRGESGTGKEAIAHAIHYLSPRSKGPFVKVNCAALPETLLESELFGHEKGAFTGATAERKGRFEMADGGTLFLDEIGDISSSFQAKLLRVLQEHEFERVGGNKTHKANFRLVAATNRNLEEMVQKGDFRADLYFRLNVVAILLPPLRERKEDIPLLVDFFLSRFNRENNRKLTITPGAVEILQHCNWPGNVRELENCIERAATMTRGALIRESDMRCQKGQCFSSVLLESSASRACHPVMDMPGTHPGGHTTFPAREPIQPQSQPVHFRDPIPVVAAPARPAMPAAAPPDYGDDDLAEGSDAFVSERERLIEAMERCGWVQAKAARLLNLTPRQIGYALKKFNIEVKRL</sequence>
<evidence type="ECO:0000256" key="5">
    <source>
        <dbReference type="ARBA" id="ARBA00022840"/>
    </source>
</evidence>
<dbReference type="Pfam" id="PF02954">
    <property type="entry name" value="HTH_8"/>
    <property type="match status" value="1"/>
</dbReference>
<comment type="subunit">
    <text evidence="2 12">Interacts with sigma-54.</text>
</comment>
<dbReference type="InterPro" id="IPR025943">
    <property type="entry name" value="Sigma_54_int_dom_ATP-bd_2"/>
</dbReference>
<dbReference type="InterPro" id="IPR025944">
    <property type="entry name" value="Sigma_54_int_dom_CS"/>
</dbReference>
<dbReference type="PROSITE" id="PS00688">
    <property type="entry name" value="SIGMA54_INTERACT_3"/>
    <property type="match status" value="1"/>
</dbReference>
<keyword evidence="6 12" id="KW-0902">Two-component regulatory system</keyword>
<dbReference type="PROSITE" id="PS00675">
    <property type="entry name" value="SIGMA54_INTERACT_1"/>
    <property type="match status" value="1"/>
</dbReference>
<evidence type="ECO:0000256" key="10">
    <source>
        <dbReference type="ARBA" id="ARBA00023163"/>
    </source>
</evidence>
<dbReference type="Gene3D" id="3.30.450.40">
    <property type="match status" value="1"/>
</dbReference>
<dbReference type="CDD" id="cd00009">
    <property type="entry name" value="AAA"/>
    <property type="match status" value="1"/>
</dbReference>
<feature type="domain" description="Sigma-54 factor interaction" evidence="13">
    <location>
        <begin position="203"/>
        <end position="431"/>
    </location>
</feature>
<keyword evidence="4" id="KW-0547">Nucleotide-binding</keyword>
<evidence type="ECO:0000256" key="9">
    <source>
        <dbReference type="ARBA" id="ARBA00023159"/>
    </source>
</evidence>
<keyword evidence="7 12" id="KW-0805">Transcription regulation</keyword>
<keyword evidence="10 12" id="KW-0804">Transcription</keyword>
<evidence type="ECO:0000256" key="11">
    <source>
        <dbReference type="ARBA" id="ARBA00023231"/>
    </source>
</evidence>
<keyword evidence="9 12" id="KW-0010">Activator</keyword>
<evidence type="ECO:0000256" key="6">
    <source>
        <dbReference type="ARBA" id="ARBA00023012"/>
    </source>
</evidence>
<dbReference type="InterPro" id="IPR002078">
    <property type="entry name" value="Sigma_54_int"/>
</dbReference>
<evidence type="ECO:0000256" key="12">
    <source>
        <dbReference type="RuleBase" id="RU368029"/>
    </source>
</evidence>
<dbReference type="Pfam" id="PF00158">
    <property type="entry name" value="Sigma54_activat"/>
    <property type="match status" value="1"/>
</dbReference>
<dbReference type="InterPro" id="IPR025662">
    <property type="entry name" value="Sigma_54_int_dom_ATP-bd_1"/>
</dbReference>
<dbReference type="SUPFAM" id="SSF52540">
    <property type="entry name" value="P-loop containing nucleoside triphosphate hydrolases"/>
    <property type="match status" value="1"/>
</dbReference>
<dbReference type="PRINTS" id="PR01590">
    <property type="entry name" value="HTHFIS"/>
</dbReference>
<evidence type="ECO:0000313" key="15">
    <source>
        <dbReference type="Proteomes" id="UP000292136"/>
    </source>
</evidence>
<dbReference type="Pfam" id="PF13185">
    <property type="entry name" value="GAF_2"/>
    <property type="match status" value="1"/>
</dbReference>
<keyword evidence="5" id="KW-0067">ATP-binding</keyword>
<evidence type="ECO:0000313" key="14">
    <source>
        <dbReference type="EMBL" id="RZT76319.1"/>
    </source>
</evidence>
<dbReference type="NCBIfam" id="TIGR01817">
    <property type="entry name" value="nifA"/>
    <property type="match status" value="1"/>
</dbReference>
<evidence type="ECO:0000256" key="3">
    <source>
        <dbReference type="ARBA" id="ARBA00015308"/>
    </source>
</evidence>
<protein>
    <recommendedName>
        <fullName evidence="3 12">Nif-specific regulatory protein</fullName>
    </recommendedName>
</protein>
<dbReference type="SMART" id="SM00382">
    <property type="entry name" value="AAA"/>
    <property type="match status" value="1"/>
</dbReference>
<dbReference type="InterPro" id="IPR027417">
    <property type="entry name" value="P-loop_NTPase"/>
</dbReference>
<dbReference type="Gene3D" id="3.40.50.300">
    <property type="entry name" value="P-loop containing nucleotide triphosphate hydrolases"/>
    <property type="match status" value="1"/>
</dbReference>
<keyword evidence="15" id="KW-1185">Reference proteome</keyword>
<keyword evidence="8 12" id="KW-0238">DNA-binding</keyword>
<evidence type="ECO:0000256" key="7">
    <source>
        <dbReference type="ARBA" id="ARBA00023015"/>
    </source>
</evidence>
<dbReference type="PROSITE" id="PS00676">
    <property type="entry name" value="SIGMA54_INTERACT_2"/>
    <property type="match status" value="1"/>
</dbReference>
<dbReference type="PANTHER" id="PTHR32071:SF117">
    <property type="entry name" value="PTS-DEPENDENT DIHYDROXYACETONE KINASE OPERON REGULATORY PROTEIN-RELATED"/>
    <property type="match status" value="1"/>
</dbReference>
<gene>
    <name evidence="14" type="ORF">EV678_2194</name>
</gene>
<dbReference type="InterPro" id="IPR003018">
    <property type="entry name" value="GAF"/>
</dbReference>
<dbReference type="InterPro" id="IPR029016">
    <property type="entry name" value="GAF-like_dom_sf"/>
</dbReference>
<dbReference type="InterPro" id="IPR058031">
    <property type="entry name" value="AAA_lid_NorR"/>
</dbReference>
<evidence type="ECO:0000256" key="2">
    <source>
        <dbReference type="ARBA" id="ARBA00011135"/>
    </source>
</evidence>
<proteinExistence type="predicted"/>
<dbReference type="PANTHER" id="PTHR32071">
    <property type="entry name" value="TRANSCRIPTIONAL REGULATORY PROTEIN"/>
    <property type="match status" value="1"/>
</dbReference>
<dbReference type="PROSITE" id="PS50045">
    <property type="entry name" value="SIGMA54_INTERACT_4"/>
    <property type="match status" value="1"/>
</dbReference>
<evidence type="ECO:0000256" key="1">
    <source>
        <dbReference type="ARBA" id="ARBA00002167"/>
    </source>
</evidence>
<dbReference type="EMBL" id="SHKM01000002">
    <property type="protein sequence ID" value="RZT76319.1"/>
    <property type="molecule type" value="Genomic_DNA"/>
</dbReference>
<dbReference type="Proteomes" id="UP000292136">
    <property type="component" value="Unassembled WGS sequence"/>
</dbReference>
<comment type="function">
    <text evidence="1 12">Required for activation of most nif operons, which are directly involved in nitrogen fixation.</text>
</comment>
<dbReference type="Gene3D" id="1.10.10.60">
    <property type="entry name" value="Homeodomain-like"/>
    <property type="match status" value="1"/>
</dbReference>
<dbReference type="InterPro" id="IPR010113">
    <property type="entry name" value="Nif-specific_regulatory_prot"/>
</dbReference>
<accession>A0ABY0IM97</accession>
<evidence type="ECO:0000259" key="13">
    <source>
        <dbReference type="PROSITE" id="PS50045"/>
    </source>
</evidence>
<dbReference type="RefSeq" id="WP_014236046.1">
    <property type="nucleotide sequence ID" value="NZ_SHKM01000002.1"/>
</dbReference>
<reference evidence="14 15" key="1">
    <citation type="submission" date="2019-02" db="EMBL/GenBank/DDBJ databases">
        <title>Genomic Encyclopedia of Type Strains, Phase IV (KMG-IV): sequencing the most valuable type-strain genomes for metagenomic binning, comparative biology and taxonomic classification.</title>
        <authorList>
            <person name="Goeker M."/>
        </authorList>
    </citation>
    <scope>NUCLEOTIDE SEQUENCE [LARGE SCALE GENOMIC DNA]</scope>
    <source>
        <strain evidence="14 15">DSM 21223</strain>
    </source>
</reference>
<dbReference type="InterPro" id="IPR003593">
    <property type="entry name" value="AAA+_ATPase"/>
</dbReference>
<dbReference type="Gene3D" id="1.10.8.60">
    <property type="match status" value="1"/>
</dbReference>
<evidence type="ECO:0000256" key="8">
    <source>
        <dbReference type="ARBA" id="ARBA00023125"/>
    </source>
</evidence>
<dbReference type="InterPro" id="IPR002197">
    <property type="entry name" value="HTH_Fis"/>
</dbReference>
<comment type="caution">
    <text evidence="14">The sequence shown here is derived from an EMBL/GenBank/DDBJ whole genome shotgun (WGS) entry which is preliminary data.</text>
</comment>
<dbReference type="Pfam" id="PF25601">
    <property type="entry name" value="AAA_lid_14"/>
    <property type="match status" value="1"/>
</dbReference>